<dbReference type="EMBL" id="UYYB01013626">
    <property type="protein sequence ID" value="VDM69808.1"/>
    <property type="molecule type" value="Genomic_DNA"/>
</dbReference>
<dbReference type="OrthoDB" id="5816204at2759"/>
<reference evidence="4 5" key="1">
    <citation type="submission" date="2018-11" db="EMBL/GenBank/DDBJ databases">
        <authorList>
            <consortium name="Pathogen Informatics"/>
        </authorList>
    </citation>
    <scope>NUCLEOTIDE SEQUENCE [LARGE SCALE GENOMIC DNA]</scope>
</reference>
<protein>
    <submittedName>
        <fullName evidence="4">Uncharacterized protein</fullName>
    </submittedName>
</protein>
<evidence type="ECO:0000313" key="5">
    <source>
        <dbReference type="Proteomes" id="UP000270094"/>
    </source>
</evidence>
<dbReference type="GO" id="GO:0031048">
    <property type="term" value="P:regulatory ncRNA-mediated heterochromatin formation"/>
    <property type="evidence" value="ECO:0007669"/>
    <property type="project" value="TreeGrafter"/>
</dbReference>
<dbReference type="PANTHER" id="PTHR13471">
    <property type="entry name" value="TETRATRICOPEPTIDE-LIKE HELICAL"/>
    <property type="match status" value="1"/>
</dbReference>
<evidence type="ECO:0000256" key="2">
    <source>
        <dbReference type="ARBA" id="ARBA00009265"/>
    </source>
</evidence>
<gene>
    <name evidence="4" type="ORF">SVUK_LOCUS4806</name>
</gene>
<dbReference type="GO" id="GO:0071013">
    <property type="term" value="C:catalytic step 2 spliceosome"/>
    <property type="evidence" value="ECO:0007669"/>
    <property type="project" value="TreeGrafter"/>
</dbReference>
<dbReference type="InterPro" id="IPR013633">
    <property type="entry name" value="NRDE-2"/>
</dbReference>
<dbReference type="GO" id="GO:1902369">
    <property type="term" value="P:negative regulation of RNA catabolic process"/>
    <property type="evidence" value="ECO:0007669"/>
    <property type="project" value="TreeGrafter"/>
</dbReference>
<comment type="subcellular location">
    <subcellularLocation>
        <location evidence="1">Nucleus</location>
    </subcellularLocation>
</comment>
<organism evidence="4 5">
    <name type="scientific">Strongylus vulgaris</name>
    <name type="common">Blood worm</name>
    <dbReference type="NCBI Taxonomy" id="40348"/>
    <lineage>
        <taxon>Eukaryota</taxon>
        <taxon>Metazoa</taxon>
        <taxon>Ecdysozoa</taxon>
        <taxon>Nematoda</taxon>
        <taxon>Chromadorea</taxon>
        <taxon>Rhabditida</taxon>
        <taxon>Rhabditina</taxon>
        <taxon>Rhabditomorpha</taxon>
        <taxon>Strongyloidea</taxon>
        <taxon>Strongylidae</taxon>
        <taxon>Strongylus</taxon>
    </lineage>
</organism>
<evidence type="ECO:0000256" key="3">
    <source>
        <dbReference type="ARBA" id="ARBA00023242"/>
    </source>
</evidence>
<dbReference type="PANTHER" id="PTHR13471:SF0">
    <property type="entry name" value="NUCLEAR EXOSOME REGULATOR NRDE2"/>
    <property type="match status" value="1"/>
</dbReference>
<dbReference type="Pfam" id="PF08424">
    <property type="entry name" value="NRDE-2"/>
    <property type="match status" value="1"/>
</dbReference>
<proteinExistence type="inferred from homology"/>
<evidence type="ECO:0000256" key="1">
    <source>
        <dbReference type="ARBA" id="ARBA00004123"/>
    </source>
</evidence>
<accession>A0A3P7KQ21</accession>
<keyword evidence="5" id="KW-1185">Reference proteome</keyword>
<name>A0A3P7KQ21_STRVU</name>
<keyword evidence="3" id="KW-0539">Nucleus</keyword>
<comment type="similarity">
    <text evidence="2">Belongs to the NRDE2 family.</text>
</comment>
<dbReference type="AlphaFoldDB" id="A0A3P7KQ21"/>
<dbReference type="Proteomes" id="UP000270094">
    <property type="component" value="Unassembled WGS sequence"/>
</dbReference>
<evidence type="ECO:0000313" key="4">
    <source>
        <dbReference type="EMBL" id="VDM69808.1"/>
    </source>
</evidence>
<sequence length="250" mass="29333">MDESNVERKFRKLQALYETNLDYVALSKTKLQEFEFLHQIAERNAIQKEREALELEVALSTPPHAVHLETQRRIIASEFANNKRDPVVLEKFLKINEELFEASRVGGIAGDRRVLADRQISIIDQAISSNQRAVEFRLKRLEYLKELRPKEELLVEWEKILNGFVNNCSVWAKYLDYIQFDSANYSRQVLDRAFDRCFSKLNAILTGTFRSHKPEPNTDNFLLHTYIRRLSWWMESGQTNRAIASIQVNK</sequence>